<dbReference type="InterPro" id="IPR015424">
    <property type="entry name" value="PyrdxlP-dep_Trfase"/>
</dbReference>
<keyword evidence="8" id="KW-1185">Reference proteome</keyword>
<dbReference type="GO" id="GO:0003700">
    <property type="term" value="F:DNA-binding transcription factor activity"/>
    <property type="evidence" value="ECO:0007669"/>
    <property type="project" value="InterPro"/>
</dbReference>
<evidence type="ECO:0000256" key="2">
    <source>
        <dbReference type="ARBA" id="ARBA00022898"/>
    </source>
</evidence>
<dbReference type="InterPro" id="IPR051446">
    <property type="entry name" value="HTH_trans_reg/aminotransferase"/>
</dbReference>
<dbReference type="PANTHER" id="PTHR46577">
    <property type="entry name" value="HTH-TYPE TRANSCRIPTIONAL REGULATORY PROTEIN GABR"/>
    <property type="match status" value="1"/>
</dbReference>
<evidence type="ECO:0000256" key="3">
    <source>
        <dbReference type="ARBA" id="ARBA00023015"/>
    </source>
</evidence>
<dbReference type="OrthoDB" id="9804020at2"/>
<dbReference type="CDD" id="cd00609">
    <property type="entry name" value="AAT_like"/>
    <property type="match status" value="1"/>
</dbReference>
<dbReference type="Gene3D" id="1.10.10.10">
    <property type="entry name" value="Winged helix-like DNA-binding domain superfamily/Winged helix DNA-binding domain"/>
    <property type="match status" value="1"/>
</dbReference>
<dbReference type="InterPro" id="IPR036390">
    <property type="entry name" value="WH_DNA-bd_sf"/>
</dbReference>
<keyword evidence="3" id="KW-0805">Transcription regulation</keyword>
<organism evidence="7 8">
    <name type="scientific">Undibacterium parvum</name>
    <dbReference type="NCBI Taxonomy" id="401471"/>
    <lineage>
        <taxon>Bacteria</taxon>
        <taxon>Pseudomonadati</taxon>
        <taxon>Pseudomonadota</taxon>
        <taxon>Betaproteobacteria</taxon>
        <taxon>Burkholderiales</taxon>
        <taxon>Oxalobacteraceae</taxon>
        <taxon>Undibacterium</taxon>
    </lineage>
</organism>
<dbReference type="KEGG" id="upv:EJN92_16040"/>
<evidence type="ECO:0000256" key="1">
    <source>
        <dbReference type="ARBA" id="ARBA00005384"/>
    </source>
</evidence>
<dbReference type="Proteomes" id="UP000275663">
    <property type="component" value="Chromosome"/>
</dbReference>
<evidence type="ECO:0000256" key="4">
    <source>
        <dbReference type="ARBA" id="ARBA00023125"/>
    </source>
</evidence>
<keyword evidence="4" id="KW-0238">DNA-binding</keyword>
<evidence type="ECO:0000259" key="6">
    <source>
        <dbReference type="PROSITE" id="PS50949"/>
    </source>
</evidence>
<protein>
    <submittedName>
        <fullName evidence="7">PLP-dependent aminotransferase family protein</fullName>
    </submittedName>
</protein>
<dbReference type="GO" id="GO:0030170">
    <property type="term" value="F:pyridoxal phosphate binding"/>
    <property type="evidence" value="ECO:0007669"/>
    <property type="project" value="InterPro"/>
</dbReference>
<proteinExistence type="inferred from homology"/>
<dbReference type="InterPro" id="IPR000524">
    <property type="entry name" value="Tscrpt_reg_HTH_GntR"/>
</dbReference>
<dbReference type="AlphaFoldDB" id="A0A3S9HMQ9"/>
<dbReference type="InterPro" id="IPR004839">
    <property type="entry name" value="Aminotransferase_I/II_large"/>
</dbReference>
<sequence>MMSLFIQSVQLDPAAKTALFRQLYGAIKQAILAGTLQPGMQLPPTRDFSLALGVSRQTVLNAYDLLLAEGYLLGEVGKGTYVHHQLPAGAVPKLPGTLGVSSSGADAPGLSQRGLRYADTRGQSRIHQDKTRVFRVSMPGLDAFPFDTWARLEARRWRHHEDQLGYSDPAGYLPLRELLAVYLKAARGVNCHAGQIIITSGSQQALYLLPTVLLDPGDAAWIESPGYRGAIAPLLAAQAEICHVPVDAEGLDVGYAASHYPHAKLAYVTPSHQLPLGMTMSLQRRLALLAWAKQRRAWVIEDDYDSEYRYSGAPLASLQSLDQSGNVIYVGTLSKVLFPGLRLGYMVLPETLVAPMLQAKTTIDKHTAIVPQMVLADFMAQGHFGRHIKRTRKLYAQRQAALLHALDTSLKDELVCGASDGGLDLAVHFKRQRDEQAVVQAGLAAGMELRGLSHYAMSPELAAAANFSAGLLLGFSSVTEAEIEQGAATLLRVLTKMK</sequence>
<dbReference type="SUPFAM" id="SSF53383">
    <property type="entry name" value="PLP-dependent transferases"/>
    <property type="match status" value="1"/>
</dbReference>
<dbReference type="PANTHER" id="PTHR46577:SF1">
    <property type="entry name" value="HTH-TYPE TRANSCRIPTIONAL REGULATORY PROTEIN GABR"/>
    <property type="match status" value="1"/>
</dbReference>
<accession>A0A3S9HMQ9</accession>
<keyword evidence="7" id="KW-0032">Aminotransferase</keyword>
<dbReference type="SMART" id="SM00345">
    <property type="entry name" value="HTH_GNTR"/>
    <property type="match status" value="1"/>
</dbReference>
<dbReference type="Pfam" id="PF00155">
    <property type="entry name" value="Aminotran_1_2"/>
    <property type="match status" value="1"/>
</dbReference>
<dbReference type="EMBL" id="CP034464">
    <property type="protein sequence ID" value="AZP13369.1"/>
    <property type="molecule type" value="Genomic_DNA"/>
</dbReference>
<evidence type="ECO:0000313" key="8">
    <source>
        <dbReference type="Proteomes" id="UP000275663"/>
    </source>
</evidence>
<dbReference type="Pfam" id="PF00392">
    <property type="entry name" value="GntR"/>
    <property type="match status" value="1"/>
</dbReference>
<dbReference type="GO" id="GO:0008483">
    <property type="term" value="F:transaminase activity"/>
    <property type="evidence" value="ECO:0007669"/>
    <property type="project" value="UniProtKB-KW"/>
</dbReference>
<dbReference type="Gene3D" id="3.40.640.10">
    <property type="entry name" value="Type I PLP-dependent aspartate aminotransferase-like (Major domain)"/>
    <property type="match status" value="1"/>
</dbReference>
<keyword evidence="5" id="KW-0804">Transcription</keyword>
<name>A0A3S9HMQ9_9BURK</name>
<reference evidence="7 8" key="1">
    <citation type="journal article" date="2011" name="Int. J. Syst. Evol. Microbiol.">
        <title>Description of Undibacterium oligocarboniphilum sp. nov., isolated from purified water, and Undibacterium pigrum strain CCUG 49012 as the type strain of Undibacterium parvum sp. nov., and emended descriptions of the genus Undibacterium and the species Undibacterium pigrum.</title>
        <authorList>
            <person name="Eder W."/>
            <person name="Wanner G."/>
            <person name="Ludwig W."/>
            <person name="Busse H.J."/>
            <person name="Ziemke-Kageler F."/>
            <person name="Lang E."/>
        </authorList>
    </citation>
    <scope>NUCLEOTIDE SEQUENCE [LARGE SCALE GENOMIC DNA]</scope>
    <source>
        <strain evidence="7 8">DSM 23061</strain>
    </source>
</reference>
<keyword evidence="2" id="KW-0663">Pyridoxal phosphate</keyword>
<evidence type="ECO:0000313" key="7">
    <source>
        <dbReference type="EMBL" id="AZP13369.1"/>
    </source>
</evidence>
<dbReference type="SUPFAM" id="SSF46785">
    <property type="entry name" value="Winged helix' DNA-binding domain"/>
    <property type="match status" value="1"/>
</dbReference>
<keyword evidence="7" id="KW-0808">Transferase</keyword>
<dbReference type="RefSeq" id="WP_126128742.1">
    <property type="nucleotide sequence ID" value="NZ_CP034464.1"/>
</dbReference>
<dbReference type="InterPro" id="IPR015421">
    <property type="entry name" value="PyrdxlP-dep_Trfase_major"/>
</dbReference>
<dbReference type="PROSITE" id="PS50949">
    <property type="entry name" value="HTH_GNTR"/>
    <property type="match status" value="1"/>
</dbReference>
<dbReference type="InterPro" id="IPR036388">
    <property type="entry name" value="WH-like_DNA-bd_sf"/>
</dbReference>
<dbReference type="GO" id="GO:0003677">
    <property type="term" value="F:DNA binding"/>
    <property type="evidence" value="ECO:0007669"/>
    <property type="project" value="UniProtKB-KW"/>
</dbReference>
<feature type="domain" description="HTH gntR-type" evidence="6">
    <location>
        <begin position="17"/>
        <end position="85"/>
    </location>
</feature>
<evidence type="ECO:0000256" key="5">
    <source>
        <dbReference type="ARBA" id="ARBA00023163"/>
    </source>
</evidence>
<comment type="similarity">
    <text evidence="1">In the C-terminal section; belongs to the class-I pyridoxal-phosphate-dependent aminotransferase family.</text>
</comment>
<gene>
    <name evidence="7" type="ORF">EJN92_16040</name>
</gene>
<dbReference type="CDD" id="cd07377">
    <property type="entry name" value="WHTH_GntR"/>
    <property type="match status" value="1"/>
</dbReference>